<evidence type="ECO:0000256" key="5">
    <source>
        <dbReference type="ARBA" id="ARBA00023242"/>
    </source>
</evidence>
<comment type="subcellular location">
    <subcellularLocation>
        <location evidence="1">Nucleus</location>
    </subcellularLocation>
</comment>
<dbReference type="Pfam" id="PF07967">
    <property type="entry name" value="zf-C3HC"/>
    <property type="match status" value="1"/>
</dbReference>
<organism evidence="9 10">
    <name type="scientific">Exidia glandulosa HHB12029</name>
    <dbReference type="NCBI Taxonomy" id="1314781"/>
    <lineage>
        <taxon>Eukaryota</taxon>
        <taxon>Fungi</taxon>
        <taxon>Dikarya</taxon>
        <taxon>Basidiomycota</taxon>
        <taxon>Agaricomycotina</taxon>
        <taxon>Agaricomycetes</taxon>
        <taxon>Auriculariales</taxon>
        <taxon>Exidiaceae</taxon>
        <taxon>Exidia</taxon>
    </lineage>
</organism>
<name>A0A165KN75_EXIGL</name>
<gene>
    <name evidence="9" type="ORF">EXIGLDRAFT_732640</name>
</gene>
<evidence type="ECO:0000256" key="2">
    <source>
        <dbReference type="ARBA" id="ARBA00022723"/>
    </source>
</evidence>
<evidence type="ECO:0000256" key="4">
    <source>
        <dbReference type="ARBA" id="ARBA00022833"/>
    </source>
</evidence>
<dbReference type="PANTHER" id="PTHR15835">
    <property type="entry name" value="NUCLEAR-INTERACTING PARTNER OF ALK"/>
    <property type="match status" value="1"/>
</dbReference>
<dbReference type="GO" id="GO:0008270">
    <property type="term" value="F:zinc ion binding"/>
    <property type="evidence" value="ECO:0007669"/>
    <property type="project" value="InterPro"/>
</dbReference>
<feature type="compositionally biased region" description="Low complexity" evidence="6">
    <location>
        <begin position="246"/>
        <end position="265"/>
    </location>
</feature>
<dbReference type="OrthoDB" id="2592092at2759"/>
<dbReference type="InterPro" id="IPR012935">
    <property type="entry name" value="NuBaID_N"/>
</dbReference>
<feature type="compositionally biased region" description="Low complexity" evidence="6">
    <location>
        <begin position="88"/>
        <end position="99"/>
    </location>
</feature>
<keyword evidence="5" id="KW-0539">Nucleus</keyword>
<dbReference type="InterPro" id="IPR013909">
    <property type="entry name" value="NuBaID_C"/>
</dbReference>
<accession>A0A165KN75</accession>
<evidence type="ECO:0000256" key="3">
    <source>
        <dbReference type="ARBA" id="ARBA00022771"/>
    </source>
</evidence>
<keyword evidence="3" id="KW-0863">Zinc-finger</keyword>
<dbReference type="AlphaFoldDB" id="A0A165KN75"/>
<evidence type="ECO:0000313" key="10">
    <source>
        <dbReference type="Proteomes" id="UP000077266"/>
    </source>
</evidence>
<keyword evidence="10" id="KW-1185">Reference proteome</keyword>
<evidence type="ECO:0008006" key="11">
    <source>
        <dbReference type="Google" id="ProtNLM"/>
    </source>
</evidence>
<sequence>MSTSAETPAPPRITKRKLDEVISALDDAVNATAERPTPAKHALNPARVAAAGWHCPPASQFSFSLPSVSTPGTPKSAKIVSLPGTPESSSKGESASSTSGMDRLHCAICKVSWTVAPTRGMTRDAANALTERQAKMLVEKHKDLCPWRKQQCDLSIYRIPLKTPLQTARDIVKAAKAMDEPMSNVEVAHPLMPDQLKRALHILKNVPLSDTDPSPEDVARPSTPALLAALFGWELAPAPRPPPPRRISSTFSSWSRASSRASTPAPDSPTPAKRTDAMLHCLPTCTLCQRRVGLWTQRALNVAREHRVYCPYVARTAVLPTLPSTASTALVEGWRARAWACCYGRGTVDSMDVDATGEEVNEPEEEEELARVQGMVRAVKAAAGGGGEVRKYVRSLLEQGCT</sequence>
<protein>
    <recommendedName>
        <fullName evidence="11">Zf-C3HC-domain-containing protein</fullName>
    </recommendedName>
</protein>
<feature type="region of interest" description="Disordered" evidence="6">
    <location>
        <begin position="239"/>
        <end position="273"/>
    </location>
</feature>
<dbReference type="GO" id="GO:0005634">
    <property type="term" value="C:nucleus"/>
    <property type="evidence" value="ECO:0007669"/>
    <property type="project" value="UniProtKB-SubCell"/>
</dbReference>
<evidence type="ECO:0000256" key="1">
    <source>
        <dbReference type="ARBA" id="ARBA00004123"/>
    </source>
</evidence>
<evidence type="ECO:0000259" key="8">
    <source>
        <dbReference type="Pfam" id="PF08600"/>
    </source>
</evidence>
<dbReference type="PANTHER" id="PTHR15835:SF6">
    <property type="entry name" value="ZINC FINGER C3HC-TYPE PROTEIN 1"/>
    <property type="match status" value="1"/>
</dbReference>
<feature type="domain" description="NuBaID C-terminal" evidence="8">
    <location>
        <begin position="280"/>
        <end position="317"/>
    </location>
</feature>
<evidence type="ECO:0000256" key="6">
    <source>
        <dbReference type="SAM" id="MobiDB-lite"/>
    </source>
</evidence>
<dbReference type="InParanoid" id="A0A165KN75"/>
<evidence type="ECO:0000313" key="9">
    <source>
        <dbReference type="EMBL" id="KZV96602.1"/>
    </source>
</evidence>
<dbReference type="EMBL" id="KV425940">
    <property type="protein sequence ID" value="KZV96602.1"/>
    <property type="molecule type" value="Genomic_DNA"/>
</dbReference>
<evidence type="ECO:0000259" key="7">
    <source>
        <dbReference type="Pfam" id="PF07967"/>
    </source>
</evidence>
<dbReference type="Pfam" id="PF08600">
    <property type="entry name" value="NuBaID_C"/>
    <property type="match status" value="1"/>
</dbReference>
<proteinExistence type="predicted"/>
<dbReference type="Proteomes" id="UP000077266">
    <property type="component" value="Unassembled WGS sequence"/>
</dbReference>
<keyword evidence="4" id="KW-0862">Zinc</keyword>
<dbReference type="STRING" id="1314781.A0A165KN75"/>
<reference evidence="9 10" key="1">
    <citation type="journal article" date="2016" name="Mol. Biol. Evol.">
        <title>Comparative Genomics of Early-Diverging Mushroom-Forming Fungi Provides Insights into the Origins of Lignocellulose Decay Capabilities.</title>
        <authorList>
            <person name="Nagy L.G."/>
            <person name="Riley R."/>
            <person name="Tritt A."/>
            <person name="Adam C."/>
            <person name="Daum C."/>
            <person name="Floudas D."/>
            <person name="Sun H."/>
            <person name="Yadav J.S."/>
            <person name="Pangilinan J."/>
            <person name="Larsson K.H."/>
            <person name="Matsuura K."/>
            <person name="Barry K."/>
            <person name="Labutti K."/>
            <person name="Kuo R."/>
            <person name="Ohm R.A."/>
            <person name="Bhattacharya S.S."/>
            <person name="Shirouzu T."/>
            <person name="Yoshinaga Y."/>
            <person name="Martin F.M."/>
            <person name="Grigoriev I.V."/>
            <person name="Hibbett D.S."/>
        </authorList>
    </citation>
    <scope>NUCLEOTIDE SEQUENCE [LARGE SCALE GENOMIC DNA]</scope>
    <source>
        <strain evidence="9 10">HHB12029</strain>
    </source>
</reference>
<keyword evidence="2" id="KW-0479">Metal-binding</keyword>
<feature type="domain" description="C3HC-type" evidence="7">
    <location>
        <begin position="100"/>
        <end position="171"/>
    </location>
</feature>
<feature type="region of interest" description="Disordered" evidence="6">
    <location>
        <begin position="72"/>
        <end position="99"/>
    </location>
</feature>